<evidence type="ECO:0000256" key="3">
    <source>
        <dbReference type="ARBA" id="ARBA00008253"/>
    </source>
</evidence>
<protein>
    <recommendedName>
        <fullName evidence="5">NADH dehydrogenase [ubiquinone] 1 alpha subcomplex subunit 3</fullName>
    </recommendedName>
    <alternativeName>
        <fullName evidence="15">Complex I-B9</fullName>
    </alternativeName>
    <alternativeName>
        <fullName evidence="16">NADH-ubiquinone oxidoreductase B9 subunit</fullName>
    </alternativeName>
</protein>
<dbReference type="CDD" id="cd22902">
    <property type="entry name" value="NDUFA3"/>
    <property type="match status" value="1"/>
</dbReference>
<dbReference type="PANTHER" id="PTHR15221">
    <property type="entry name" value="NADH DEHYDROGENASE [UBIQUINONE] 1 ALPHA SUBCOMPLEX SUBUNIT 3"/>
    <property type="match status" value="1"/>
</dbReference>
<keyword evidence="18" id="KW-1185">Reference proteome</keyword>
<comment type="subunit">
    <text evidence="4">Complex I is composed of 45 different subunits.</text>
</comment>
<keyword evidence="6" id="KW-0813">Transport</keyword>
<proteinExistence type="inferred from homology"/>
<evidence type="ECO:0000256" key="14">
    <source>
        <dbReference type="ARBA" id="ARBA00023136"/>
    </source>
</evidence>
<keyword evidence="9" id="KW-0999">Mitochondrion inner membrane</keyword>
<comment type="function">
    <text evidence="1">Accessory subunit of the mitochondrial membrane respiratory chain NADH dehydrogenase (Complex I), that is believed not to be involved in catalysis. Complex I functions in the transfer of electrons from NADH to the respiratory chain. The immediate electron acceptor for the enzyme is believed to be ubiquinone.</text>
</comment>
<dbReference type="Pfam" id="PF14987">
    <property type="entry name" value="NADHdh_A3"/>
    <property type="match status" value="1"/>
</dbReference>
<keyword evidence="12" id="KW-0007">Acetylation</keyword>
<dbReference type="PANTHER" id="PTHR15221:SF0">
    <property type="entry name" value="NADH DEHYDROGENASE [UBIQUINONE] 1 ALPHA SUBCOMPLEX SUBUNIT 3"/>
    <property type="match status" value="1"/>
</dbReference>
<evidence type="ECO:0000256" key="7">
    <source>
        <dbReference type="ARBA" id="ARBA00022660"/>
    </source>
</evidence>
<reference evidence="17" key="1">
    <citation type="submission" date="2023-07" db="EMBL/GenBank/DDBJ databases">
        <authorList>
            <person name="Stuckert A."/>
        </authorList>
    </citation>
    <scope>NUCLEOTIDE SEQUENCE</scope>
</reference>
<feature type="non-terminal residue" evidence="17">
    <location>
        <position position="124"/>
    </location>
</feature>
<evidence type="ECO:0000256" key="11">
    <source>
        <dbReference type="ARBA" id="ARBA00022989"/>
    </source>
</evidence>
<keyword evidence="11" id="KW-1133">Transmembrane helix</keyword>
<evidence type="ECO:0000313" key="17">
    <source>
        <dbReference type="EMBL" id="CAJ0960342.1"/>
    </source>
</evidence>
<dbReference type="EMBL" id="CAUEEQ010049756">
    <property type="protein sequence ID" value="CAJ0960342.1"/>
    <property type="molecule type" value="Genomic_DNA"/>
</dbReference>
<evidence type="ECO:0000256" key="6">
    <source>
        <dbReference type="ARBA" id="ARBA00022448"/>
    </source>
</evidence>
<keyword evidence="7" id="KW-0679">Respiratory chain</keyword>
<evidence type="ECO:0000256" key="15">
    <source>
        <dbReference type="ARBA" id="ARBA00031425"/>
    </source>
</evidence>
<keyword evidence="8" id="KW-0812">Transmembrane</keyword>
<comment type="subcellular location">
    <subcellularLocation>
        <location evidence="2">Mitochondrion inner membrane</location>
        <topology evidence="2">Single-pass membrane protein</topology>
    </subcellularLocation>
</comment>
<sequence length="124" mass="13405">MREGPAMMSLSCDCDVITGPVLIPTLGPEAAGCTAHRRQDYKEPSEGVGAFLKNAWNKEPVVTVSVGIAAIVPLASPYMKYASMYNKAVPYSYPVPVRDDGNMPDIPSHPCDKVGPNLDWLKNL</sequence>
<evidence type="ECO:0000256" key="10">
    <source>
        <dbReference type="ARBA" id="ARBA00022982"/>
    </source>
</evidence>
<evidence type="ECO:0000256" key="12">
    <source>
        <dbReference type="ARBA" id="ARBA00022990"/>
    </source>
</evidence>
<comment type="similarity">
    <text evidence="3">Belongs to the complex I NDUFA3 subunit family.</text>
</comment>
<evidence type="ECO:0000256" key="2">
    <source>
        <dbReference type="ARBA" id="ARBA00004434"/>
    </source>
</evidence>
<gene>
    <name evidence="17" type="ORF">RIMI_LOCUS17223348</name>
</gene>
<accession>A0ABN9MAP4</accession>
<comment type="caution">
    <text evidence="17">The sequence shown here is derived from an EMBL/GenBank/DDBJ whole genome shotgun (WGS) entry which is preliminary data.</text>
</comment>
<evidence type="ECO:0000256" key="8">
    <source>
        <dbReference type="ARBA" id="ARBA00022692"/>
    </source>
</evidence>
<evidence type="ECO:0000256" key="13">
    <source>
        <dbReference type="ARBA" id="ARBA00023128"/>
    </source>
</evidence>
<evidence type="ECO:0000256" key="1">
    <source>
        <dbReference type="ARBA" id="ARBA00003195"/>
    </source>
</evidence>
<dbReference type="InterPro" id="IPR026626">
    <property type="entry name" value="NDUFA3"/>
</dbReference>
<name>A0ABN9MAP4_9NEOB</name>
<keyword evidence="14" id="KW-0472">Membrane</keyword>
<dbReference type="Proteomes" id="UP001176940">
    <property type="component" value="Unassembled WGS sequence"/>
</dbReference>
<evidence type="ECO:0000256" key="4">
    <source>
        <dbReference type="ARBA" id="ARBA00011533"/>
    </source>
</evidence>
<keyword evidence="10" id="KW-0249">Electron transport</keyword>
<keyword evidence="13" id="KW-0496">Mitochondrion</keyword>
<evidence type="ECO:0000256" key="5">
    <source>
        <dbReference type="ARBA" id="ARBA00016391"/>
    </source>
</evidence>
<evidence type="ECO:0000313" key="18">
    <source>
        <dbReference type="Proteomes" id="UP001176940"/>
    </source>
</evidence>
<evidence type="ECO:0000256" key="16">
    <source>
        <dbReference type="ARBA" id="ARBA00032035"/>
    </source>
</evidence>
<evidence type="ECO:0000256" key="9">
    <source>
        <dbReference type="ARBA" id="ARBA00022792"/>
    </source>
</evidence>
<organism evidence="17 18">
    <name type="scientific">Ranitomeya imitator</name>
    <name type="common">mimic poison frog</name>
    <dbReference type="NCBI Taxonomy" id="111125"/>
    <lineage>
        <taxon>Eukaryota</taxon>
        <taxon>Metazoa</taxon>
        <taxon>Chordata</taxon>
        <taxon>Craniata</taxon>
        <taxon>Vertebrata</taxon>
        <taxon>Euteleostomi</taxon>
        <taxon>Amphibia</taxon>
        <taxon>Batrachia</taxon>
        <taxon>Anura</taxon>
        <taxon>Neobatrachia</taxon>
        <taxon>Hyloidea</taxon>
        <taxon>Dendrobatidae</taxon>
        <taxon>Dendrobatinae</taxon>
        <taxon>Ranitomeya</taxon>
    </lineage>
</organism>